<proteinExistence type="predicted"/>
<keyword evidence="3" id="KW-1133">Transmembrane helix</keyword>
<dbReference type="OrthoDB" id="9806939at2"/>
<organism evidence="4">
    <name type="scientific">Burkholderia cenocepacia</name>
    <dbReference type="NCBI Taxonomy" id="95486"/>
    <lineage>
        <taxon>Bacteria</taxon>
        <taxon>Pseudomonadati</taxon>
        <taxon>Pseudomonadota</taxon>
        <taxon>Betaproteobacteria</taxon>
        <taxon>Burkholderiales</taxon>
        <taxon>Burkholderiaceae</taxon>
        <taxon>Burkholderia</taxon>
        <taxon>Burkholderia cepacia complex</taxon>
    </lineage>
</organism>
<dbReference type="Gene3D" id="1.10.287.470">
    <property type="entry name" value="Helix hairpin bin"/>
    <property type="match status" value="1"/>
</dbReference>
<dbReference type="GO" id="GO:0030313">
    <property type="term" value="C:cell envelope"/>
    <property type="evidence" value="ECO:0007669"/>
    <property type="project" value="UniProtKB-SubCell"/>
</dbReference>
<dbReference type="Gene3D" id="2.40.30.170">
    <property type="match status" value="1"/>
</dbReference>
<dbReference type="PANTHER" id="PTHR30386:SF19">
    <property type="entry name" value="MULTIDRUG EXPORT PROTEIN EMRA-RELATED"/>
    <property type="match status" value="1"/>
</dbReference>
<gene>
    <name evidence="4" type="ORF">DT99_23160</name>
</gene>
<accession>A0A071MLG4</accession>
<name>A0A071MLG4_9BURK</name>
<sequence>MRRESWVALHIDSARAAWKRALPVVAIIVAILAVGWWWLKRPASKQAFINATVIVVRAPIAGTLSFVPGVEVGNLAKASQPVATIAGDLSNPRASELRVLEQQLKVQSSDLAQRERSLALRIADRQQQQDQYRSESRSQQTLQARYAGAQIAQAHAELSRLDAMSALSEADMRRATALFEKGYLSRAGYDRSIANARVSVAQVQAQRAQVSQSEATYAAARVGLQLDGPRALSEPEQRNRQLELELVDLRQQLQETKALGASTNEELARVSAEYARQRMATLVADRPSVVWSLDAQSGEALTAGAPIMQLIDCNDVWVDAFFDESDVRDLKVGAPVKVSLSHDARHWTGVIETVRSGSGRVTVGQYVAAPPPEIARRQLPVKVVTVRVRVDWKRALQPSQYCLAGRSVEVSI</sequence>
<evidence type="ECO:0000313" key="4">
    <source>
        <dbReference type="EMBL" id="KEA57321.1"/>
    </source>
</evidence>
<evidence type="ECO:0000256" key="1">
    <source>
        <dbReference type="ARBA" id="ARBA00004196"/>
    </source>
</evidence>
<evidence type="ECO:0000256" key="2">
    <source>
        <dbReference type="SAM" id="Coils"/>
    </source>
</evidence>
<evidence type="ECO:0008006" key="5">
    <source>
        <dbReference type="Google" id="ProtNLM"/>
    </source>
</evidence>
<dbReference type="InterPro" id="IPR050739">
    <property type="entry name" value="MFP"/>
</dbReference>
<dbReference type="AlphaFoldDB" id="A0A071MLG4"/>
<comment type="subcellular location">
    <subcellularLocation>
        <location evidence="1">Cell envelope</location>
    </subcellularLocation>
</comment>
<keyword evidence="3" id="KW-0472">Membrane</keyword>
<evidence type="ECO:0000256" key="3">
    <source>
        <dbReference type="SAM" id="Phobius"/>
    </source>
</evidence>
<reference evidence="4" key="1">
    <citation type="submission" date="2014-04" db="EMBL/GenBank/DDBJ databases">
        <title>In planta biocontrol of soil-borne Fusarium wilt of banana through a plant endophytic bacterium, Burkholderia cenocepacia 869T2.</title>
        <authorList>
            <person name="Ho Y.-N."/>
            <person name="Chiang H.-M."/>
            <person name="Chao C.-P."/>
            <person name="Su C.-C."/>
            <person name="Hsu H.-F."/>
            <person name="Guo C.-T."/>
            <person name="Hsieh J.-L."/>
            <person name="Huang C.-C."/>
        </authorList>
    </citation>
    <scope>NUCLEOTIDE SEQUENCE [LARGE SCALE GENOMIC DNA]</scope>
    <source>
        <strain evidence="4">869T2</strain>
    </source>
</reference>
<protein>
    <recommendedName>
        <fullName evidence="5">HlyD family secretion protein</fullName>
    </recommendedName>
</protein>
<feature type="coiled-coil region" evidence="2">
    <location>
        <begin position="232"/>
        <end position="259"/>
    </location>
</feature>
<dbReference type="PANTHER" id="PTHR30386">
    <property type="entry name" value="MEMBRANE FUSION SUBUNIT OF EMRAB-TOLC MULTIDRUG EFFLUX PUMP"/>
    <property type="match status" value="1"/>
</dbReference>
<comment type="caution">
    <text evidence="4">The sequence shown here is derived from an EMBL/GenBank/DDBJ whole genome shotgun (WGS) entry which is preliminary data.</text>
</comment>
<dbReference type="EMBL" id="JJOA01000020">
    <property type="protein sequence ID" value="KEA57321.1"/>
    <property type="molecule type" value="Genomic_DNA"/>
</dbReference>
<keyword evidence="2" id="KW-0175">Coiled coil</keyword>
<feature type="transmembrane region" description="Helical" evidence="3">
    <location>
        <begin position="21"/>
        <end position="39"/>
    </location>
</feature>
<keyword evidence="3" id="KW-0812">Transmembrane</keyword>